<dbReference type="InterPro" id="IPR006175">
    <property type="entry name" value="YjgF/YER057c/UK114"/>
</dbReference>
<keyword evidence="3" id="KW-0378">Hydrolase</keyword>
<accession>A0ABW1S7I4</accession>
<dbReference type="Proteomes" id="UP001596303">
    <property type="component" value="Unassembled WGS sequence"/>
</dbReference>
<dbReference type="InterPro" id="IPR035959">
    <property type="entry name" value="RutC-like_sf"/>
</dbReference>
<gene>
    <name evidence="3" type="ORF">ACFQDM_05260</name>
</gene>
<dbReference type="Gene3D" id="3.30.1330.40">
    <property type="entry name" value="RutC-like"/>
    <property type="match status" value="1"/>
</dbReference>
<dbReference type="CDD" id="cd00448">
    <property type="entry name" value="YjgF_YER057c_UK114_family"/>
    <property type="match status" value="1"/>
</dbReference>
<feature type="domain" description="Amidohydrolase-related" evidence="2">
    <location>
        <begin position="320"/>
        <end position="650"/>
    </location>
</feature>
<dbReference type="Pfam" id="PF01979">
    <property type="entry name" value="Amidohydro_1"/>
    <property type="match status" value="1"/>
</dbReference>
<evidence type="ECO:0000313" key="4">
    <source>
        <dbReference type="Proteomes" id="UP001596303"/>
    </source>
</evidence>
<evidence type="ECO:0000256" key="1">
    <source>
        <dbReference type="SAM" id="SignalP"/>
    </source>
</evidence>
<evidence type="ECO:0000313" key="3">
    <source>
        <dbReference type="EMBL" id="MFC6197474.1"/>
    </source>
</evidence>
<feature type="signal peptide" evidence="1">
    <location>
        <begin position="1"/>
        <end position="23"/>
    </location>
</feature>
<dbReference type="Gene3D" id="1.20.58.520">
    <property type="entry name" value="Amidohydrolase"/>
    <property type="match status" value="1"/>
</dbReference>
<dbReference type="Gene3D" id="3.40.50.10910">
    <property type="entry name" value="Amidohydrolase"/>
    <property type="match status" value="1"/>
</dbReference>
<keyword evidence="1" id="KW-0732">Signal</keyword>
<dbReference type="InterPro" id="IPR032466">
    <property type="entry name" value="Metal_Hydrolase"/>
</dbReference>
<dbReference type="InterPro" id="IPR006680">
    <property type="entry name" value="Amidohydro-rel"/>
</dbReference>
<keyword evidence="4" id="KW-1185">Reference proteome</keyword>
<sequence>MSKLFRSVALGALVVALPVGAMAQTTQALRVISNGQDVGYLKAETENGVTEVESHIDNNGRGPKLKLSIETNDAALPTSWTIQGTSLMGGDVNEWFKLEGDTASWVSQADTGEVTVTEPVLYSVNDGTAWDNYVYAKALLEDEDHTMPLLPAGELTLTEVTSETYGEGELETEVTFYRISGADSDGTLIGIDASGDFFALPNAGGSVVKEGYEDIVPQLSELAGEIADARAEEMAAKLTHRFEDGFAITNVRIFQPVEGTLSAPSTVYVDGERISAIEPYEIGKVYADDLTVFDGAGGTLLSGLPDMHSHSSLSSGLYYLAAGVTNLRDLGNNNETLDRLIEKMDDGRIAGPRILSRGGFVEGKSFYSARTGLLAASEEEALEIVDWYAENGYDFIKTYNSMKPEWIPAVVERAKEHGMPIVGHVPAFSTADRQIEAGYDEITHANQLMLGWMLTADEDTRTPLRLTAMARGAELDLSAPNVQKTVQLMKENDVGLDTTAVILEMLMTSRAGEIPSIAEDYFDHMPISYQRYRKRSYVTFADDEAYEEYAEGFQRVLDTIKLLYDNDIRLLPGTDNGTGFTVHRELELYNMAGIPAEDVLKIATYDIANYLGYGDDLGSIEEGKYADFTLLPGNPIENIKTIKASRMVVRNGEVFYPAEIYKELNIKPFSAPPALLGSTTPAPTDTADASGIEFISIVPPGSNIDINTLPFSGATRVGDVFYFSGQIGGPNGGADDFRDDARQVMNSIERLADKTGAGMENVFKCTVMLDDISNWPAFNEVYTSYFTPGKMPARSAFAADALAMGATVEVECMAKAP</sequence>
<dbReference type="Pfam" id="PF01042">
    <property type="entry name" value="Ribonuc_L-PSP"/>
    <property type="match status" value="1"/>
</dbReference>
<name>A0ABW1S7I4_9PROT</name>
<reference evidence="4" key="1">
    <citation type="journal article" date="2019" name="Int. J. Syst. Evol. Microbiol.">
        <title>The Global Catalogue of Microorganisms (GCM) 10K type strain sequencing project: providing services to taxonomists for standard genome sequencing and annotation.</title>
        <authorList>
            <consortium name="The Broad Institute Genomics Platform"/>
            <consortium name="The Broad Institute Genome Sequencing Center for Infectious Disease"/>
            <person name="Wu L."/>
            <person name="Ma J."/>
        </authorList>
    </citation>
    <scope>NUCLEOTIDE SEQUENCE [LARGE SCALE GENOMIC DNA]</scope>
    <source>
        <strain evidence="4">CGMCC-1.15741</strain>
    </source>
</reference>
<dbReference type="SUPFAM" id="SSF55298">
    <property type="entry name" value="YjgF-like"/>
    <property type="match status" value="1"/>
</dbReference>
<organism evidence="3 4">
    <name type="scientific">Ponticaulis profundi</name>
    <dbReference type="NCBI Taxonomy" id="2665222"/>
    <lineage>
        <taxon>Bacteria</taxon>
        <taxon>Pseudomonadati</taxon>
        <taxon>Pseudomonadota</taxon>
        <taxon>Alphaproteobacteria</taxon>
        <taxon>Hyphomonadales</taxon>
        <taxon>Hyphomonadaceae</taxon>
        <taxon>Ponticaulis</taxon>
    </lineage>
</organism>
<dbReference type="Gene3D" id="3.30.110.90">
    <property type="entry name" value="Amidohydrolase"/>
    <property type="match status" value="1"/>
</dbReference>
<dbReference type="PANTHER" id="PTHR43135">
    <property type="entry name" value="ALPHA-D-RIBOSE 1-METHYLPHOSPHONATE 5-TRIPHOSPHATE DIPHOSPHATASE"/>
    <property type="match status" value="1"/>
</dbReference>
<dbReference type="EMBL" id="JBHSSW010000005">
    <property type="protein sequence ID" value="MFC6197474.1"/>
    <property type="molecule type" value="Genomic_DNA"/>
</dbReference>
<dbReference type="RefSeq" id="WP_377376429.1">
    <property type="nucleotide sequence ID" value="NZ_JBHSSW010000005.1"/>
</dbReference>
<dbReference type="SUPFAM" id="SSF51556">
    <property type="entry name" value="Metallo-dependent hydrolases"/>
    <property type="match status" value="1"/>
</dbReference>
<protein>
    <submittedName>
        <fullName evidence="3">Rid family hydrolase</fullName>
    </submittedName>
</protein>
<dbReference type="SUPFAM" id="SSF51338">
    <property type="entry name" value="Composite domain of metallo-dependent hydrolases"/>
    <property type="match status" value="2"/>
</dbReference>
<evidence type="ECO:0000259" key="2">
    <source>
        <dbReference type="Pfam" id="PF01979"/>
    </source>
</evidence>
<dbReference type="PANTHER" id="PTHR43135:SF3">
    <property type="entry name" value="ALPHA-D-RIBOSE 1-METHYLPHOSPHONATE 5-TRIPHOSPHATE DIPHOSPHATASE"/>
    <property type="match status" value="1"/>
</dbReference>
<dbReference type="InterPro" id="IPR011059">
    <property type="entry name" value="Metal-dep_hydrolase_composite"/>
</dbReference>
<dbReference type="InterPro" id="IPR051781">
    <property type="entry name" value="Metallo-dep_Hydrolase"/>
</dbReference>
<dbReference type="Gene3D" id="2.30.40.10">
    <property type="entry name" value="Urease, subunit C, domain 1"/>
    <property type="match status" value="1"/>
</dbReference>
<proteinExistence type="predicted"/>
<comment type="caution">
    <text evidence="3">The sequence shown here is derived from an EMBL/GenBank/DDBJ whole genome shotgun (WGS) entry which is preliminary data.</text>
</comment>
<dbReference type="GO" id="GO:0016787">
    <property type="term" value="F:hydrolase activity"/>
    <property type="evidence" value="ECO:0007669"/>
    <property type="project" value="UniProtKB-KW"/>
</dbReference>
<feature type="chain" id="PRO_5046872095" evidence="1">
    <location>
        <begin position="24"/>
        <end position="817"/>
    </location>
</feature>